<dbReference type="OrthoDB" id="191139at2759"/>
<feature type="transmembrane region" description="Helical" evidence="6">
    <location>
        <begin position="155"/>
        <end position="174"/>
    </location>
</feature>
<accession>A0A251S842</accession>
<feature type="transmembrane region" description="Helical" evidence="6">
    <location>
        <begin position="115"/>
        <end position="135"/>
    </location>
</feature>
<dbReference type="InterPro" id="IPR039305">
    <property type="entry name" value="PILS2/6"/>
</dbReference>
<organism evidence="8 9">
    <name type="scientific">Helianthus annuus</name>
    <name type="common">Common sunflower</name>
    <dbReference type="NCBI Taxonomy" id="4232"/>
    <lineage>
        <taxon>Eukaryota</taxon>
        <taxon>Viridiplantae</taxon>
        <taxon>Streptophyta</taxon>
        <taxon>Embryophyta</taxon>
        <taxon>Tracheophyta</taxon>
        <taxon>Spermatophyta</taxon>
        <taxon>Magnoliopsida</taxon>
        <taxon>eudicotyledons</taxon>
        <taxon>Gunneridae</taxon>
        <taxon>Pentapetalae</taxon>
        <taxon>asterids</taxon>
        <taxon>campanulids</taxon>
        <taxon>Asterales</taxon>
        <taxon>Asteraceae</taxon>
        <taxon>Asteroideae</taxon>
        <taxon>Heliantheae alliance</taxon>
        <taxon>Heliantheae</taxon>
        <taxon>Helianthus</taxon>
    </lineage>
</organism>
<feature type="transmembrane region" description="Helical" evidence="6">
    <location>
        <begin position="339"/>
        <end position="362"/>
    </location>
</feature>
<dbReference type="PANTHER" id="PTHR31419">
    <property type="entry name" value="PROTEIN PIN-LIKES 2"/>
    <property type="match status" value="1"/>
</dbReference>
<dbReference type="Gramene" id="mRNA:HanXRQr2_Chr15g0688491">
    <property type="protein sequence ID" value="CDS:HanXRQr2_Chr15g0688491.1"/>
    <property type="gene ID" value="HanXRQr2_Chr15g0688491"/>
</dbReference>
<keyword evidence="9" id="KW-1185">Reference proteome</keyword>
<evidence type="ECO:0000256" key="6">
    <source>
        <dbReference type="SAM" id="Phobius"/>
    </source>
</evidence>
<dbReference type="Proteomes" id="UP000215914">
    <property type="component" value="Chromosome 15"/>
</dbReference>
<protein>
    <submittedName>
        <fullName evidence="7">Membrane transport protein</fullName>
    </submittedName>
    <submittedName>
        <fullName evidence="8">Putative auxin efflux carrier</fullName>
    </submittedName>
</protein>
<name>A0A251S842_HELAN</name>
<feature type="transmembrane region" description="Helical" evidence="6">
    <location>
        <begin position="82"/>
        <end position="108"/>
    </location>
</feature>
<evidence type="ECO:0000256" key="1">
    <source>
        <dbReference type="ARBA" id="ARBA00004141"/>
    </source>
</evidence>
<dbReference type="STRING" id="4232.A0A251S842"/>
<dbReference type="InterPro" id="IPR004776">
    <property type="entry name" value="Mem_transp_PIN-like"/>
</dbReference>
<dbReference type="GO" id="GO:0016020">
    <property type="term" value="C:membrane"/>
    <property type="evidence" value="ECO:0007669"/>
    <property type="project" value="UniProtKB-SubCell"/>
</dbReference>
<dbReference type="AlphaFoldDB" id="A0A251S842"/>
<dbReference type="PANTHER" id="PTHR31419:SF2">
    <property type="entry name" value="PROTEIN PIN-LIKES 2"/>
    <property type="match status" value="1"/>
</dbReference>
<feature type="transmembrane region" description="Helical" evidence="6">
    <location>
        <begin position="407"/>
        <end position="426"/>
    </location>
</feature>
<evidence type="ECO:0000313" key="7">
    <source>
        <dbReference type="EMBL" id="KAF5764134.1"/>
    </source>
</evidence>
<sequence length="434" mass="47590">MHRLLIGLQTSMNTMQEEIISAVVPLLKLLSLTVIGLILAHHKTQIIPKATFKLLSKLVFALFLPCLIFIDLGRSITLRNLFLWWFVPVNVVVSMLLGFLLGVVVVLLCRPPPQFRRFTIVMTACGNTGNLPIAILGSLCHSEDNPFGPNCHQRGVAYVSIAQWISVVLVYTLVYHMMEPPVEYYEIVEEENVESCGGGGGGGFGPLVVEAEWPPGVEETEISTKPFKDYSRNENDEEIQVTENRTEPISSKMVKKVRLVAEKTPIKNIFQPPTIASLLAIIIGSIPHAKSFVFGRDAPLSFITDSLEILGGAMVPSVMLVLGGMLAEGPYVSKLGLKTTVGVIVARLLVLPVFGIGVVGLADKMHLLIADDAMYRYVLLLQYATPSAILLGAVARMRGYAVSEASALLFWQHVFALFSLSFYIFAYSKLVSVV</sequence>
<comment type="subcellular location">
    <subcellularLocation>
        <location evidence="1">Membrane</location>
        <topology evidence="1">Multi-pass membrane protein</topology>
    </subcellularLocation>
</comment>
<dbReference type="GO" id="GO:0080162">
    <property type="term" value="P:endoplasmic reticulum to cytosol auxin transport"/>
    <property type="evidence" value="ECO:0007669"/>
    <property type="project" value="InterPro"/>
</dbReference>
<feature type="transmembrane region" description="Helical" evidence="6">
    <location>
        <begin position="20"/>
        <end position="40"/>
    </location>
</feature>
<keyword evidence="3 6" id="KW-1133">Transmembrane helix</keyword>
<reference evidence="8" key="2">
    <citation type="submission" date="2017-02" db="EMBL/GenBank/DDBJ databases">
        <title>Sunflower complete genome.</title>
        <authorList>
            <person name="Langlade N."/>
            <person name="Munos S."/>
        </authorList>
    </citation>
    <scope>NUCLEOTIDE SEQUENCE [LARGE SCALE GENOMIC DNA]</scope>
    <source>
        <tissue evidence="8">Leaves</tissue>
    </source>
</reference>
<dbReference type="Pfam" id="PF03547">
    <property type="entry name" value="Mem_trans"/>
    <property type="match status" value="2"/>
</dbReference>
<evidence type="ECO:0000313" key="8">
    <source>
        <dbReference type="EMBL" id="OTF94913.1"/>
    </source>
</evidence>
<gene>
    <name evidence="8" type="ORF">HannXRQ_Chr15g0477311</name>
    <name evidence="7" type="ORF">HanXRQr2_Chr15g0688491</name>
</gene>
<dbReference type="GO" id="GO:0009734">
    <property type="term" value="P:auxin-activated signaling pathway"/>
    <property type="evidence" value="ECO:0007669"/>
    <property type="project" value="UniProtKB-KW"/>
</dbReference>
<evidence type="ECO:0000256" key="2">
    <source>
        <dbReference type="ARBA" id="ARBA00022692"/>
    </source>
</evidence>
<evidence type="ECO:0000256" key="5">
    <source>
        <dbReference type="ARBA" id="ARBA00023294"/>
    </source>
</evidence>
<keyword evidence="4 6" id="KW-0472">Membrane</keyword>
<dbReference type="OMA" id="FIVCYHI"/>
<feature type="transmembrane region" description="Helical" evidence="6">
    <location>
        <begin position="52"/>
        <end position="70"/>
    </location>
</feature>
<dbReference type="EMBL" id="MNCJ02000330">
    <property type="protein sequence ID" value="KAF5764134.1"/>
    <property type="molecule type" value="Genomic_DNA"/>
</dbReference>
<dbReference type="InParanoid" id="A0A251S842"/>
<feature type="transmembrane region" description="Helical" evidence="6">
    <location>
        <begin position="309"/>
        <end position="327"/>
    </location>
</feature>
<evidence type="ECO:0000313" key="9">
    <source>
        <dbReference type="Proteomes" id="UP000215914"/>
    </source>
</evidence>
<reference evidence="7" key="3">
    <citation type="submission" date="2020-06" db="EMBL/GenBank/DDBJ databases">
        <title>Helianthus annuus Genome sequencing and assembly Release 2.</title>
        <authorList>
            <person name="Gouzy J."/>
            <person name="Langlade N."/>
            <person name="Munos S."/>
        </authorList>
    </citation>
    <scope>NUCLEOTIDE SEQUENCE</scope>
    <source>
        <tissue evidence="7">Leaves</tissue>
    </source>
</reference>
<feature type="transmembrane region" description="Helical" evidence="6">
    <location>
        <begin position="374"/>
        <end position="395"/>
    </location>
</feature>
<proteinExistence type="predicted"/>
<dbReference type="EMBL" id="CM007904">
    <property type="protein sequence ID" value="OTF94913.1"/>
    <property type="molecule type" value="Genomic_DNA"/>
</dbReference>
<reference evidence="7 9" key="1">
    <citation type="journal article" date="2017" name="Nature">
        <title>The sunflower genome provides insights into oil metabolism, flowering and Asterid evolution.</title>
        <authorList>
            <person name="Badouin H."/>
            <person name="Gouzy J."/>
            <person name="Grassa C.J."/>
            <person name="Murat F."/>
            <person name="Staton S.E."/>
            <person name="Cottret L."/>
            <person name="Lelandais-Briere C."/>
            <person name="Owens G.L."/>
            <person name="Carrere S."/>
            <person name="Mayjonade B."/>
            <person name="Legrand L."/>
            <person name="Gill N."/>
            <person name="Kane N.C."/>
            <person name="Bowers J.E."/>
            <person name="Hubner S."/>
            <person name="Bellec A."/>
            <person name="Berard A."/>
            <person name="Berges H."/>
            <person name="Blanchet N."/>
            <person name="Boniface M.C."/>
            <person name="Brunel D."/>
            <person name="Catrice O."/>
            <person name="Chaidir N."/>
            <person name="Claudel C."/>
            <person name="Donnadieu C."/>
            <person name="Faraut T."/>
            <person name="Fievet G."/>
            <person name="Helmstetter N."/>
            <person name="King M."/>
            <person name="Knapp S.J."/>
            <person name="Lai Z."/>
            <person name="Le Paslier M.C."/>
            <person name="Lippi Y."/>
            <person name="Lorenzon L."/>
            <person name="Mandel J.R."/>
            <person name="Marage G."/>
            <person name="Marchand G."/>
            <person name="Marquand E."/>
            <person name="Bret-Mestries E."/>
            <person name="Morien E."/>
            <person name="Nambeesan S."/>
            <person name="Nguyen T."/>
            <person name="Pegot-Espagnet P."/>
            <person name="Pouilly N."/>
            <person name="Raftis F."/>
            <person name="Sallet E."/>
            <person name="Schiex T."/>
            <person name="Thomas J."/>
            <person name="Vandecasteele C."/>
            <person name="Vares D."/>
            <person name="Vear F."/>
            <person name="Vautrin S."/>
            <person name="Crespi M."/>
            <person name="Mangin B."/>
            <person name="Burke J.M."/>
            <person name="Salse J."/>
            <person name="Munos S."/>
            <person name="Vincourt P."/>
            <person name="Rieseberg L.H."/>
            <person name="Langlade N.B."/>
        </authorList>
    </citation>
    <scope>NUCLEOTIDE SEQUENCE [LARGE SCALE GENOMIC DNA]</scope>
    <source>
        <strain evidence="9">cv. SF193</strain>
        <tissue evidence="7">Leaves</tissue>
    </source>
</reference>
<keyword evidence="2 6" id="KW-0812">Transmembrane</keyword>
<evidence type="ECO:0000256" key="4">
    <source>
        <dbReference type="ARBA" id="ARBA00023136"/>
    </source>
</evidence>
<evidence type="ECO:0000256" key="3">
    <source>
        <dbReference type="ARBA" id="ARBA00022989"/>
    </source>
</evidence>
<keyword evidence="5" id="KW-0927">Auxin signaling pathway</keyword>